<reference evidence="1 2" key="1">
    <citation type="journal article" date="2018" name="Mol. Biol. Evol.">
        <title>Broad Genomic Sampling Reveals a Smut Pathogenic Ancestry of the Fungal Clade Ustilaginomycotina.</title>
        <authorList>
            <person name="Kijpornyongpan T."/>
            <person name="Mondo S.J."/>
            <person name="Barry K."/>
            <person name="Sandor L."/>
            <person name="Lee J."/>
            <person name="Lipzen A."/>
            <person name="Pangilinan J."/>
            <person name="LaButti K."/>
            <person name="Hainaut M."/>
            <person name="Henrissat B."/>
            <person name="Grigoriev I.V."/>
            <person name="Spatafora J.W."/>
            <person name="Aime M.C."/>
        </authorList>
    </citation>
    <scope>NUCLEOTIDE SEQUENCE [LARGE SCALE GENOMIC DNA]</scope>
    <source>
        <strain evidence="1 2">SA 807</strain>
    </source>
</reference>
<keyword evidence="2" id="KW-1185">Reference proteome</keyword>
<accession>A0ACD0NX47</accession>
<name>A0ACD0NX47_9BASI</name>
<evidence type="ECO:0000313" key="1">
    <source>
        <dbReference type="EMBL" id="PWN50337.1"/>
    </source>
</evidence>
<organism evidence="1 2">
    <name type="scientific">Violaceomyces palustris</name>
    <dbReference type="NCBI Taxonomy" id="1673888"/>
    <lineage>
        <taxon>Eukaryota</taxon>
        <taxon>Fungi</taxon>
        <taxon>Dikarya</taxon>
        <taxon>Basidiomycota</taxon>
        <taxon>Ustilaginomycotina</taxon>
        <taxon>Ustilaginomycetes</taxon>
        <taxon>Violaceomycetales</taxon>
        <taxon>Violaceomycetaceae</taxon>
        <taxon>Violaceomyces</taxon>
    </lineage>
</organism>
<protein>
    <submittedName>
        <fullName evidence="1">Uncharacterized protein</fullName>
    </submittedName>
</protein>
<gene>
    <name evidence="1" type="ORF">IE53DRAFT_101006</name>
</gene>
<dbReference type="EMBL" id="KZ819942">
    <property type="protein sequence ID" value="PWN50337.1"/>
    <property type="molecule type" value="Genomic_DNA"/>
</dbReference>
<proteinExistence type="predicted"/>
<dbReference type="Proteomes" id="UP000245626">
    <property type="component" value="Unassembled WGS sequence"/>
</dbReference>
<sequence>MLDSHQQEMSLQQQPKPQIGPATPTSSSLELSQADQKMPVPSDAYVRSNQGQDEASHRKSSPTSGSSDSFSSYIHKDAAIVQTRSSSPRVGLEVPAATQISSDSLEDLDPELHMVESPRGRVQTRIMTSSATLDGDHSALPPFSFSRAPSAEAVSKGSPQIRPEVGPYDSSAQDKSAPQEPATISHSNEEMKIGDERTQGPQGSDPAELDLALDGKPGAASEQGQSAAQKAEIRRRRRTKPGEANILADAYAINAFPDQETRQQLADRVGMTVRAVSVWFQNRRQAEKKRSGRYGGSGIVGGGGLKRESRSASQALEGSQAGSVITDESFFDTSMETVASDLASTCQRTVLGPSSKDNLPVLDRPSFKPEEDRLNKENRTRAFIIDTAEANKENIPPWASAVSVRGNASSSSSSFFNRYGDLRRSGHHMTPLSRSVSKDLRDFVASPAGSDSLATSRAAAMRTFSTPRPELDDDDVFARPQVPKALLESKRNGFAPNLPNDEASTRSRRLLDAVLEGGRARSGLSAFRRSSTQPEALDHHSSDLEEDDERGARIMRLAKRTPGRSISSSSLSLLTTSGGRASIGNPNKAHTEAEAASAPMPSLNSRLPPHITAELRRQGIISSTTAEDEQNQKSASKIWERMMSSSHGSSDDSTEKDANRDGSNSAEKSIEEDEEITLKLVAHRRAAKAQAMTRQNGVRPDADARLAIQNQRVGPGSQNGLLAAGLPTVAGLGPNGLRRTPSLEWAAGRDRTLPAPPAGSFSSSFGRSISVGSGPLGSSKQPSGRPVKTLRSPIKAPSRESAKAAPVSEAAPGVARSTTQPKKRVPKPCNASTGPRKRPLSRFATYDENDSGCPLVVPSKVDAKADKSKRRRVENEIQFLDGLPALVTGAGGKGSMSPVLSYDAALPPPSMSHTGRPGPLSSTPYSGRVLAQHHSFPSFHSSSPSGLSISRFGTHGGFSGFEGIGHPSSPSGSIRRGGLSLYDTNTPRRLASPRESDTRTEVRRAFGDRTNETTAPTADDDVADESQGSIDSRLSDEWVSAFARDASAARRKMGDEAASDENVSPTAPVLRGHAHDDSGFFGSESEDEGFVAPKPVLVKNASASTSKAMVSHRRKGLTKYASSPVKSKGKRRNVDGKLVDTHDDRQAAELLLGLGMGRGSGSSSQP</sequence>
<evidence type="ECO:0000313" key="2">
    <source>
        <dbReference type="Proteomes" id="UP000245626"/>
    </source>
</evidence>